<dbReference type="SUPFAM" id="SSF53850">
    <property type="entry name" value="Periplasmic binding protein-like II"/>
    <property type="match status" value="1"/>
</dbReference>
<gene>
    <name evidence="8" type="ORF">B0H15DRAFT_824237</name>
</gene>
<dbReference type="GO" id="GO:0009094">
    <property type="term" value="P:L-phenylalanine biosynthetic process"/>
    <property type="evidence" value="ECO:0007669"/>
    <property type="project" value="UniProtKB-KW"/>
</dbReference>
<dbReference type="CDD" id="cd13532">
    <property type="entry name" value="PBP2_PDT_like"/>
    <property type="match status" value="1"/>
</dbReference>
<accession>A0AAD6UIN7</accession>
<reference evidence="8" key="1">
    <citation type="submission" date="2023-03" db="EMBL/GenBank/DDBJ databases">
        <title>Massive genome expansion in bonnet fungi (Mycena s.s.) driven by repeated elements and novel gene families across ecological guilds.</title>
        <authorList>
            <consortium name="Lawrence Berkeley National Laboratory"/>
            <person name="Harder C.B."/>
            <person name="Miyauchi S."/>
            <person name="Viragh M."/>
            <person name="Kuo A."/>
            <person name="Thoen E."/>
            <person name="Andreopoulos B."/>
            <person name="Lu D."/>
            <person name="Skrede I."/>
            <person name="Drula E."/>
            <person name="Henrissat B."/>
            <person name="Morin E."/>
            <person name="Kohler A."/>
            <person name="Barry K."/>
            <person name="LaButti K."/>
            <person name="Morin E."/>
            <person name="Salamov A."/>
            <person name="Lipzen A."/>
            <person name="Mereny Z."/>
            <person name="Hegedus B."/>
            <person name="Baldrian P."/>
            <person name="Stursova M."/>
            <person name="Weitz H."/>
            <person name="Taylor A."/>
            <person name="Grigoriev I.V."/>
            <person name="Nagy L.G."/>
            <person name="Martin F."/>
            <person name="Kauserud H."/>
        </authorList>
    </citation>
    <scope>NUCLEOTIDE SEQUENCE</scope>
    <source>
        <strain evidence="8">CBHHK173m</strain>
    </source>
</reference>
<dbReference type="PANTHER" id="PTHR21022">
    <property type="entry name" value="PREPHENATE DEHYDRATASE P PROTEIN"/>
    <property type="match status" value="1"/>
</dbReference>
<proteinExistence type="predicted"/>
<dbReference type="EMBL" id="JARJCN010000009">
    <property type="protein sequence ID" value="KAJ7098133.1"/>
    <property type="molecule type" value="Genomic_DNA"/>
</dbReference>
<keyword evidence="4" id="KW-0057">Aromatic amino acid biosynthesis</keyword>
<evidence type="ECO:0000256" key="1">
    <source>
        <dbReference type="ARBA" id="ARBA00004741"/>
    </source>
</evidence>
<comment type="pathway">
    <text evidence="1">Amino-acid biosynthesis; L-phenylalanine biosynthesis; phenylpyruvate from prephenate: step 1/1.</text>
</comment>
<dbReference type="GO" id="GO:0004664">
    <property type="term" value="F:prephenate dehydratase activity"/>
    <property type="evidence" value="ECO:0007669"/>
    <property type="project" value="UniProtKB-EC"/>
</dbReference>
<comment type="caution">
    <text evidence="8">The sequence shown here is derived from an EMBL/GenBank/DDBJ whole genome shotgun (WGS) entry which is preliminary data.</text>
</comment>
<keyword evidence="6" id="KW-0456">Lyase</keyword>
<keyword evidence="3" id="KW-0028">Amino-acid biosynthesis</keyword>
<keyword evidence="5" id="KW-0584">Phenylalanine biosynthesis</keyword>
<evidence type="ECO:0000256" key="3">
    <source>
        <dbReference type="ARBA" id="ARBA00022605"/>
    </source>
</evidence>
<keyword evidence="9" id="KW-1185">Reference proteome</keyword>
<dbReference type="Pfam" id="PF00800">
    <property type="entry name" value="PDT"/>
    <property type="match status" value="1"/>
</dbReference>
<dbReference type="AlphaFoldDB" id="A0AAD6UIN7"/>
<evidence type="ECO:0000256" key="6">
    <source>
        <dbReference type="ARBA" id="ARBA00023239"/>
    </source>
</evidence>
<evidence type="ECO:0000313" key="9">
    <source>
        <dbReference type="Proteomes" id="UP001222325"/>
    </source>
</evidence>
<dbReference type="Proteomes" id="UP001222325">
    <property type="component" value="Unassembled WGS sequence"/>
</dbReference>
<dbReference type="PANTHER" id="PTHR21022:SF19">
    <property type="entry name" value="PREPHENATE DEHYDRATASE-RELATED"/>
    <property type="match status" value="1"/>
</dbReference>
<evidence type="ECO:0000256" key="4">
    <source>
        <dbReference type="ARBA" id="ARBA00023141"/>
    </source>
</evidence>
<evidence type="ECO:0000256" key="5">
    <source>
        <dbReference type="ARBA" id="ARBA00023222"/>
    </source>
</evidence>
<dbReference type="PIRSF" id="PIRSF001500">
    <property type="entry name" value="Chor_mut_pdt_Ppr"/>
    <property type="match status" value="1"/>
</dbReference>
<dbReference type="InterPro" id="IPR008242">
    <property type="entry name" value="Chor_mutase/pphenate_deHydtase"/>
</dbReference>
<evidence type="ECO:0000259" key="7">
    <source>
        <dbReference type="PROSITE" id="PS51171"/>
    </source>
</evidence>
<dbReference type="PROSITE" id="PS51171">
    <property type="entry name" value="PREPHENATE_DEHYDR_3"/>
    <property type="match status" value="1"/>
</dbReference>
<feature type="domain" description="Prephenate dehydratase" evidence="7">
    <location>
        <begin position="7"/>
        <end position="185"/>
    </location>
</feature>
<dbReference type="EC" id="4.2.1.51" evidence="2"/>
<organism evidence="8 9">
    <name type="scientific">Mycena belliarum</name>
    <dbReference type="NCBI Taxonomy" id="1033014"/>
    <lineage>
        <taxon>Eukaryota</taxon>
        <taxon>Fungi</taxon>
        <taxon>Dikarya</taxon>
        <taxon>Basidiomycota</taxon>
        <taxon>Agaricomycotina</taxon>
        <taxon>Agaricomycetes</taxon>
        <taxon>Agaricomycetidae</taxon>
        <taxon>Agaricales</taxon>
        <taxon>Marasmiineae</taxon>
        <taxon>Mycenaceae</taxon>
        <taxon>Mycena</taxon>
    </lineage>
</organism>
<evidence type="ECO:0000256" key="2">
    <source>
        <dbReference type="ARBA" id="ARBA00013147"/>
    </source>
</evidence>
<dbReference type="Gene3D" id="3.40.190.10">
    <property type="entry name" value="Periplasmic binding protein-like II"/>
    <property type="match status" value="2"/>
</dbReference>
<dbReference type="GO" id="GO:0005737">
    <property type="term" value="C:cytoplasm"/>
    <property type="evidence" value="ECO:0007669"/>
    <property type="project" value="TreeGrafter"/>
</dbReference>
<protein>
    <recommendedName>
        <fullName evidence="2">prephenate dehydratase</fullName>
        <ecNumber evidence="2">4.2.1.51</ecNumber>
    </recommendedName>
</protein>
<name>A0AAD6UIN7_9AGAR</name>
<dbReference type="InterPro" id="IPR001086">
    <property type="entry name" value="Preph_deHydtase"/>
</dbReference>
<sequence length="285" mass="31323">MHQGQLTVAVLGPLGTYTHQAAYGRFGSSVQYHECGTITDVFNVVASQVAHAGVVPQENSTFGSVIETYDALRRENIGTICGEILLEVQHCLLVRRGVKREDIRYIKSHEQALGQCRDFLAQHFPSAALEKVGSTAAAAKAVSTSDDCAAICSKVCATVFSDLEIMFEGIQDRNNNYTRFYVVSAALDELPSPVPIPRQTRCLVRLSSAKGNRPSPIMQLLSALGMNIARLDRRPQLDTTLLFSNIYFAELERGELGDEPWMLEIQCALQRVQDSGGDAQLMGIW</sequence>
<evidence type="ECO:0000313" key="8">
    <source>
        <dbReference type="EMBL" id="KAJ7098133.1"/>
    </source>
</evidence>